<dbReference type="InterPro" id="IPR007225">
    <property type="entry name" value="EXOC6/Sec15"/>
</dbReference>
<feature type="domain" description="Exocyst complex component EXOC6/Sec15 N-terminal" evidence="8">
    <location>
        <begin position="68"/>
        <end position="237"/>
    </location>
</feature>
<keyword evidence="4" id="KW-0175">Coiled coil</keyword>
<dbReference type="GO" id="GO:0000145">
    <property type="term" value="C:exocyst"/>
    <property type="evidence" value="ECO:0007669"/>
    <property type="project" value="UniProtKB-UniRule"/>
</dbReference>
<evidence type="ECO:0000259" key="7">
    <source>
        <dbReference type="Pfam" id="PF04091"/>
    </source>
</evidence>
<dbReference type="GO" id="GO:0016020">
    <property type="term" value="C:membrane"/>
    <property type="evidence" value="ECO:0007669"/>
    <property type="project" value="TreeGrafter"/>
</dbReference>
<evidence type="ECO:0000256" key="6">
    <source>
        <dbReference type="SAM" id="MobiDB-lite"/>
    </source>
</evidence>
<keyword evidence="2 5" id="KW-0813">Transport</keyword>
<dbReference type="PANTHER" id="PTHR12702:SF0">
    <property type="entry name" value="EXOCYST COMPLEX COMPONENT 6"/>
    <property type="match status" value="1"/>
</dbReference>
<dbReference type="Gene3D" id="1.20.58.670">
    <property type="entry name" value="Dsl1p vesicle tethering complex, Tip20p subunit, domain D"/>
    <property type="match status" value="1"/>
</dbReference>
<evidence type="ECO:0000256" key="2">
    <source>
        <dbReference type="ARBA" id="ARBA00022448"/>
    </source>
</evidence>
<dbReference type="PIRSF" id="PIRSF025007">
    <property type="entry name" value="Sec15"/>
    <property type="match status" value="1"/>
</dbReference>
<dbReference type="InterPro" id="IPR042045">
    <property type="entry name" value="EXOC6/Sec15_C_dom1"/>
</dbReference>
<dbReference type="GO" id="GO:0090522">
    <property type="term" value="P:vesicle tethering involved in exocytosis"/>
    <property type="evidence" value="ECO:0007669"/>
    <property type="project" value="UniProtKB-UniRule"/>
</dbReference>
<feature type="compositionally biased region" description="Low complexity" evidence="6">
    <location>
        <begin position="782"/>
        <end position="798"/>
    </location>
</feature>
<sequence>MENVPPSVQVESSEHVKDMDIQLQHLLLSSDPIVQHSSSKTTDDYLEQLAPILKEALKTDSTDALLEHLDNTTKEKDREIDAICSGDHNEYMDSVQQLGQVTSEANHIKSKVTDLSTRLNQSGQYLLERKNELIECRRVKGNVESAIDAVSACLQVLNLTNNVHELLQEKRKFAALKSLDDLQNVHLKEVSNFGFAQLINKSVPALTKMVKNDTITDIEKWLNDNQHMNGVIGKEAFDYVEQMRRQWKAQCQKNPALRRYKFNSPVEKSYRDGNGDDFFKGPKEKIDFSHLYECVLVHSSMSKADEFQHHFETDRKIHKDYLIPQSLSFKNANGDDDLAQFESVLRNIAGFCIIDRMISRQIPSLRPVKEIEDIWESLSQKLSTVLSTEIENVSGVETIRKIKSLLGNFLHAMQNAGYNTKSIQPVLLTLFNQYSRFLRQTFDEHFQSTLQKDPYMPMQINKPELYSKIVQVAWYQPDEHELKSQFPRYLPFSDIYPLCCAEIQTFLNHHESFLDDLPYDLNKIEDTLRNNLDDLLMTTVCKALEDKLRSTTREQVVQILVNLEYFETASENLTRRLSEDRFSGRRGKVVLEATQAFKRARKKAEERVFELVNTVVDDFLGLADYDWNTTVRTDQPSSYLEDMVSFLKTLVSSTLVNLPHSVKSFVYFDAFDHLASSLLRFLLDASDTTTFEALHNFNVDVTFLEEFINEIASDANNISLTQGTVTELRQCVNLILSDDMTEYNNIDIRMRKYTRVKPETAQLLFGKVHYARSLIQHDEGSESPQPNSSNSTTNSPSSKLMKYYRTSVEKLNDKMDRDHK</sequence>
<evidence type="ECO:0000256" key="5">
    <source>
        <dbReference type="PIRNR" id="PIRNR025007"/>
    </source>
</evidence>
<dbReference type="EMBL" id="SWFS01000413">
    <property type="protein sequence ID" value="KAA8905523.1"/>
    <property type="molecule type" value="Genomic_DNA"/>
</dbReference>
<dbReference type="Pfam" id="PF04091">
    <property type="entry name" value="Sec15_C"/>
    <property type="match status" value="1"/>
</dbReference>
<dbReference type="GO" id="GO:0006886">
    <property type="term" value="P:intracellular protein transport"/>
    <property type="evidence" value="ECO:0007669"/>
    <property type="project" value="InterPro"/>
</dbReference>
<dbReference type="OrthoDB" id="10267033at2759"/>
<keyword evidence="10" id="KW-1185">Reference proteome</keyword>
<proteinExistence type="inferred from homology"/>
<dbReference type="Gene3D" id="1.10.357.30">
    <property type="entry name" value="Exocyst complex subunit Sec15 C-terminal domain, N-terminal subdomain"/>
    <property type="match status" value="1"/>
</dbReference>
<dbReference type="AlphaFoldDB" id="A0A642UU02"/>
<comment type="similarity">
    <text evidence="1 5">Belongs to the SEC15 family.</text>
</comment>
<evidence type="ECO:0000313" key="10">
    <source>
        <dbReference type="Proteomes" id="UP000761534"/>
    </source>
</evidence>
<accession>A0A642UU02</accession>
<evidence type="ECO:0000313" key="9">
    <source>
        <dbReference type="EMBL" id="KAA8905523.1"/>
    </source>
</evidence>
<dbReference type="InterPro" id="IPR042044">
    <property type="entry name" value="EXOC6PINT-1/Sec15/Tip20_C_dom2"/>
</dbReference>
<gene>
    <name evidence="9" type="ORF">TRICI_005270</name>
</gene>
<name>A0A642UU02_9ASCO</name>
<reference evidence="9" key="1">
    <citation type="journal article" date="2019" name="G3 (Bethesda)">
        <title>Genome Assemblies of Two Rare Opportunistic Yeast Pathogens: Diutina rugosa (syn. Candida rugosa) and Trichomonascus ciferrii (syn. Candida ciferrii).</title>
        <authorList>
            <person name="Mixao V."/>
            <person name="Saus E."/>
            <person name="Hansen A.P."/>
            <person name="Lass-Florl C."/>
            <person name="Gabaldon T."/>
        </authorList>
    </citation>
    <scope>NUCLEOTIDE SEQUENCE</scope>
    <source>
        <strain evidence="9">CBS 4856</strain>
    </source>
</reference>
<comment type="caution">
    <text evidence="9">The sequence shown here is derived from an EMBL/GenBank/DDBJ whole genome shotgun (WGS) entry which is preliminary data.</text>
</comment>
<dbReference type="GO" id="GO:0006893">
    <property type="term" value="P:Golgi to plasma membrane transport"/>
    <property type="evidence" value="ECO:0007669"/>
    <property type="project" value="TreeGrafter"/>
</dbReference>
<dbReference type="Pfam" id="PF20651">
    <property type="entry name" value="EXOC6_Sec15_N"/>
    <property type="match status" value="1"/>
</dbReference>
<evidence type="ECO:0000256" key="4">
    <source>
        <dbReference type="ARBA" id="ARBA00023054"/>
    </source>
</evidence>
<feature type="domain" description="Exocyst complex subunit EXOC6/Sec15 C-terminal" evidence="7">
    <location>
        <begin position="424"/>
        <end position="767"/>
    </location>
</feature>
<evidence type="ECO:0000256" key="1">
    <source>
        <dbReference type="ARBA" id="ARBA00007944"/>
    </source>
</evidence>
<organism evidence="9 10">
    <name type="scientific">Trichomonascus ciferrii</name>
    <dbReference type="NCBI Taxonomy" id="44093"/>
    <lineage>
        <taxon>Eukaryota</taxon>
        <taxon>Fungi</taxon>
        <taxon>Dikarya</taxon>
        <taxon>Ascomycota</taxon>
        <taxon>Saccharomycotina</taxon>
        <taxon>Dipodascomycetes</taxon>
        <taxon>Dipodascales</taxon>
        <taxon>Trichomonascaceae</taxon>
        <taxon>Trichomonascus</taxon>
        <taxon>Trichomonascus ciferrii complex</taxon>
    </lineage>
</organism>
<dbReference type="InterPro" id="IPR048359">
    <property type="entry name" value="EXOC6_Sec15_N"/>
</dbReference>
<dbReference type="Proteomes" id="UP000761534">
    <property type="component" value="Unassembled WGS sequence"/>
</dbReference>
<evidence type="ECO:0000259" key="8">
    <source>
        <dbReference type="Pfam" id="PF20651"/>
    </source>
</evidence>
<comment type="function">
    <text evidence="5">Component of the exocyst complex involved in the docking of exocytic vesicles with fusion sites on the plasma membrane.</text>
</comment>
<dbReference type="PANTHER" id="PTHR12702">
    <property type="entry name" value="SEC15"/>
    <property type="match status" value="1"/>
</dbReference>
<feature type="region of interest" description="Disordered" evidence="6">
    <location>
        <begin position="777"/>
        <end position="820"/>
    </location>
</feature>
<dbReference type="InterPro" id="IPR046361">
    <property type="entry name" value="EXOC6/Sec15_C"/>
</dbReference>
<protein>
    <recommendedName>
        <fullName evidence="5">Exocyst complex component SEC15</fullName>
    </recommendedName>
</protein>
<feature type="compositionally biased region" description="Basic and acidic residues" evidence="6">
    <location>
        <begin position="807"/>
        <end position="820"/>
    </location>
</feature>
<dbReference type="VEuPathDB" id="FungiDB:TRICI_005270"/>
<evidence type="ECO:0000256" key="3">
    <source>
        <dbReference type="ARBA" id="ARBA00022483"/>
    </source>
</evidence>
<keyword evidence="3 5" id="KW-0268">Exocytosis</keyword>